<dbReference type="Proteomes" id="UP000530571">
    <property type="component" value="Unassembled WGS sequence"/>
</dbReference>
<dbReference type="InterPro" id="IPR027417">
    <property type="entry name" value="P-loop_NTPase"/>
</dbReference>
<keyword evidence="3" id="KW-1003">Cell membrane</keyword>
<name>A0A7W6KMK4_9HYPH</name>
<dbReference type="AlphaFoldDB" id="A0A7W6KMK4"/>
<keyword evidence="8" id="KW-1185">Reference proteome</keyword>
<dbReference type="RefSeq" id="WP_183489914.1">
    <property type="nucleotide sequence ID" value="NZ_JACIDZ010000015.1"/>
</dbReference>
<evidence type="ECO:0000256" key="4">
    <source>
        <dbReference type="ARBA" id="ARBA00022692"/>
    </source>
</evidence>
<sequence length="542" mass="59216">MIDYQAFPHGTASFADPHMIARAGLYRAKNGLYLGHDETGRALYSDQQAAVLLVGGARSGKGDHIIPWLVDGHYGDHIISMDWKSQNGAIAQLQVLQGRRVINWNPRGNGGVPSHRINPTSYLRGNSPTLIPDAKLFAASFLTLTGGANAKFFEETGQRWIEAVAVTLGRLAGVVTLPVLADLMNQIGLLSDDWLSFERHMAAMPEVSIRSVVEELKQARESDNPNAGGVSGVKAETKRAFSGLSDPQLRDAVSAPFDFDFEELTKPGCNPYLVNIMEAQEYAETSGPVIRSVYSGALVAKRRAIGARRQLWLCDEIGNIGAWPMAIGLATFGAGYGIRPVFVVQSAAQLAGLGKNAEKIIPNSCGTQIFKGIRDIREAKAVSEALGTQTITLEDFQTNERAKLENEQALLEVVSGRLDPMEAGFAMAQRDASLAHRIKTPRPLATGDEIVNRPNGRAFVFMPGVLERPADLTIENYWKRRDLAGRYLGDPYHSPDGKVEVGTAFGQRFKPVITEPVPDPFADWPQYRASGTWSYLKGYRPL</sequence>
<dbReference type="Gene3D" id="3.40.50.300">
    <property type="entry name" value="P-loop containing nucleotide triphosphate hydrolases"/>
    <property type="match status" value="1"/>
</dbReference>
<dbReference type="EMBL" id="JACIDZ010000015">
    <property type="protein sequence ID" value="MBB4123962.1"/>
    <property type="molecule type" value="Genomic_DNA"/>
</dbReference>
<reference evidence="7 8" key="1">
    <citation type="submission" date="2020-08" db="EMBL/GenBank/DDBJ databases">
        <title>Genomic Encyclopedia of Type Strains, Phase IV (KMG-IV): sequencing the most valuable type-strain genomes for metagenomic binning, comparative biology and taxonomic classification.</title>
        <authorList>
            <person name="Goeker M."/>
        </authorList>
    </citation>
    <scope>NUCLEOTIDE SEQUENCE [LARGE SCALE GENOMIC DNA]</scope>
    <source>
        <strain evidence="7 8">DSM 28101</strain>
    </source>
</reference>
<evidence type="ECO:0000256" key="5">
    <source>
        <dbReference type="ARBA" id="ARBA00022989"/>
    </source>
</evidence>
<evidence type="ECO:0000256" key="3">
    <source>
        <dbReference type="ARBA" id="ARBA00022475"/>
    </source>
</evidence>
<evidence type="ECO:0000256" key="1">
    <source>
        <dbReference type="ARBA" id="ARBA00004651"/>
    </source>
</evidence>
<proteinExistence type="inferred from homology"/>
<keyword evidence="4" id="KW-0812">Transmembrane</keyword>
<comment type="similarity">
    <text evidence="2">Belongs to the VirD4/TraG family.</text>
</comment>
<dbReference type="SUPFAM" id="SSF52540">
    <property type="entry name" value="P-loop containing nucleoside triphosphate hydrolases"/>
    <property type="match status" value="1"/>
</dbReference>
<dbReference type="GO" id="GO:0005886">
    <property type="term" value="C:plasma membrane"/>
    <property type="evidence" value="ECO:0007669"/>
    <property type="project" value="UniProtKB-SubCell"/>
</dbReference>
<comment type="subcellular location">
    <subcellularLocation>
        <location evidence="1">Cell membrane</location>
        <topology evidence="1">Multi-pass membrane protein</topology>
    </subcellularLocation>
</comment>
<comment type="caution">
    <text evidence="7">The sequence shown here is derived from an EMBL/GenBank/DDBJ whole genome shotgun (WGS) entry which is preliminary data.</text>
</comment>
<evidence type="ECO:0000313" key="8">
    <source>
        <dbReference type="Proteomes" id="UP000530571"/>
    </source>
</evidence>
<dbReference type="InterPro" id="IPR003688">
    <property type="entry name" value="TraG/VirD4"/>
</dbReference>
<organism evidence="7 8">
    <name type="scientific">Martelella radicis</name>
    <dbReference type="NCBI Taxonomy" id="1397476"/>
    <lineage>
        <taxon>Bacteria</taxon>
        <taxon>Pseudomonadati</taxon>
        <taxon>Pseudomonadota</taxon>
        <taxon>Alphaproteobacteria</taxon>
        <taxon>Hyphomicrobiales</taxon>
        <taxon>Aurantimonadaceae</taxon>
        <taxon>Martelella</taxon>
    </lineage>
</organism>
<accession>A0A7W6KMK4</accession>
<protein>
    <submittedName>
        <fullName evidence="7">Type IV secretion system protein VirD4</fullName>
    </submittedName>
</protein>
<evidence type="ECO:0000256" key="6">
    <source>
        <dbReference type="ARBA" id="ARBA00023136"/>
    </source>
</evidence>
<keyword evidence="6" id="KW-0472">Membrane</keyword>
<dbReference type="PANTHER" id="PTHR37937">
    <property type="entry name" value="CONJUGATIVE TRANSFER: DNA TRANSPORT"/>
    <property type="match status" value="1"/>
</dbReference>
<dbReference type="CDD" id="cd01127">
    <property type="entry name" value="TrwB_TraG_TraD_VirD4"/>
    <property type="match status" value="1"/>
</dbReference>
<dbReference type="PANTHER" id="PTHR37937:SF1">
    <property type="entry name" value="CONJUGATIVE TRANSFER: DNA TRANSPORT"/>
    <property type="match status" value="1"/>
</dbReference>
<evidence type="ECO:0000313" key="7">
    <source>
        <dbReference type="EMBL" id="MBB4123962.1"/>
    </source>
</evidence>
<gene>
    <name evidence="7" type="ORF">GGR30_003911</name>
</gene>
<dbReference type="Pfam" id="PF02534">
    <property type="entry name" value="T4SS-DNA_transf"/>
    <property type="match status" value="1"/>
</dbReference>
<evidence type="ECO:0000256" key="2">
    <source>
        <dbReference type="ARBA" id="ARBA00008806"/>
    </source>
</evidence>
<dbReference type="InterPro" id="IPR051539">
    <property type="entry name" value="T4SS-coupling_protein"/>
</dbReference>
<keyword evidence="5" id="KW-1133">Transmembrane helix</keyword>